<dbReference type="GO" id="GO:0046872">
    <property type="term" value="F:metal ion binding"/>
    <property type="evidence" value="ECO:0007669"/>
    <property type="project" value="UniProtKB-KW"/>
</dbReference>
<name>A0A975HKQ5_9GAMM</name>
<reference evidence="7" key="1">
    <citation type="submission" date="2021-03" db="EMBL/GenBank/DDBJ databases">
        <title>Description of Psychrosphaera ytuae sp. nov. isolated from deep sea sediment of South China Sea.</title>
        <authorList>
            <person name="Zhang J."/>
            <person name="Xu X.-D."/>
        </authorList>
    </citation>
    <scope>NUCLEOTIDE SEQUENCE</scope>
    <source>
        <strain evidence="7">MTZ26</strain>
    </source>
</reference>
<organism evidence="7 8">
    <name type="scientific">Psychrosphaera ytuae</name>
    <dbReference type="NCBI Taxonomy" id="2820710"/>
    <lineage>
        <taxon>Bacteria</taxon>
        <taxon>Pseudomonadati</taxon>
        <taxon>Pseudomonadota</taxon>
        <taxon>Gammaproteobacteria</taxon>
        <taxon>Alteromonadales</taxon>
        <taxon>Pseudoalteromonadaceae</taxon>
        <taxon>Psychrosphaera</taxon>
    </lineage>
</organism>
<comment type="similarity">
    <text evidence="4">Belongs to the cyclic nucleotide phosphodiesterase class-III family.</text>
</comment>
<protein>
    <submittedName>
        <fullName evidence="7">Metallophosphoesterase</fullName>
    </submittedName>
</protein>
<evidence type="ECO:0000256" key="2">
    <source>
        <dbReference type="ARBA" id="ARBA00022801"/>
    </source>
</evidence>
<dbReference type="PANTHER" id="PTHR42988">
    <property type="entry name" value="PHOSPHOHYDROLASE"/>
    <property type="match status" value="1"/>
</dbReference>
<evidence type="ECO:0000256" key="4">
    <source>
        <dbReference type="ARBA" id="ARBA00025742"/>
    </source>
</evidence>
<dbReference type="InterPro" id="IPR029052">
    <property type="entry name" value="Metallo-depent_PP-like"/>
</dbReference>
<feature type="domain" description="Calcineurin" evidence="6">
    <location>
        <begin position="332"/>
        <end position="390"/>
    </location>
</feature>
<dbReference type="GO" id="GO:0016787">
    <property type="term" value="F:hydrolase activity"/>
    <property type="evidence" value="ECO:0007669"/>
    <property type="project" value="UniProtKB-KW"/>
</dbReference>
<gene>
    <name evidence="7" type="ORF">J1N51_03465</name>
</gene>
<dbReference type="InterPro" id="IPR057846">
    <property type="entry name" value="wHTH-Calcineurin_assc"/>
</dbReference>
<dbReference type="InterPro" id="IPR004843">
    <property type="entry name" value="Calcineurin-like_PHP"/>
</dbReference>
<keyword evidence="3" id="KW-0408">Iron</keyword>
<keyword evidence="2" id="KW-0378">Hydrolase</keyword>
<dbReference type="Pfam" id="PF24408">
    <property type="entry name" value="wHTH-Calcineurin_assc"/>
    <property type="match status" value="1"/>
</dbReference>
<dbReference type="Pfam" id="PF00149">
    <property type="entry name" value="Metallophos"/>
    <property type="match status" value="1"/>
</dbReference>
<proteinExistence type="inferred from homology"/>
<sequence>MKIAIISDLHIGDYARAKDFTPNDSEHSIIDDYLGSFSKKFSDDEYKCDALLIAGDITNKAQYEEFELAEERIKDIADILKVPHDAIFLTPGNHDSNWELGRSIKSQGVSDEQQIREARYQLFNGNKFIKDLNNRATFGQFHVSPYCVLWCNKDLSVLSFNTSANDNDEKNIHHGEISLESIQQIKTELEKHKSLFEDKIKVLLFHHHPVNYIEKTFSDVDHSIMANANALIELGAEYCFDFLVHGHKHIPRYSHLITDVRHPMNILCAGSFVARLDDRWFDDVGNAFHIIEIDQNCAEQQIPQGRILSWSHFVQHGWIQNNSERDSIPHESRFGSSYNRKTLKLKIKNIILELFSTEPYIKWTEIESRDKDIKYSSSVVLSLVLEELENELDFIVYKEPEIILLKKEGGK</sequence>
<evidence type="ECO:0000259" key="6">
    <source>
        <dbReference type="Pfam" id="PF24408"/>
    </source>
</evidence>
<keyword evidence="1" id="KW-0479">Metal-binding</keyword>
<evidence type="ECO:0000313" key="7">
    <source>
        <dbReference type="EMBL" id="QTH64544.1"/>
    </source>
</evidence>
<keyword evidence="8" id="KW-1185">Reference proteome</keyword>
<dbReference type="Proteomes" id="UP000682739">
    <property type="component" value="Chromosome"/>
</dbReference>
<dbReference type="SUPFAM" id="SSF56300">
    <property type="entry name" value="Metallo-dependent phosphatases"/>
    <property type="match status" value="1"/>
</dbReference>
<dbReference type="AlphaFoldDB" id="A0A975HKQ5"/>
<evidence type="ECO:0000313" key="8">
    <source>
        <dbReference type="Proteomes" id="UP000682739"/>
    </source>
</evidence>
<feature type="domain" description="Calcineurin-like phosphoesterase" evidence="5">
    <location>
        <begin position="1"/>
        <end position="251"/>
    </location>
</feature>
<dbReference type="EMBL" id="CP072110">
    <property type="protein sequence ID" value="QTH64544.1"/>
    <property type="molecule type" value="Genomic_DNA"/>
</dbReference>
<dbReference type="PANTHER" id="PTHR42988:SF2">
    <property type="entry name" value="CYCLIC NUCLEOTIDE PHOSPHODIESTERASE CBUA0032-RELATED"/>
    <property type="match status" value="1"/>
</dbReference>
<evidence type="ECO:0000259" key="5">
    <source>
        <dbReference type="Pfam" id="PF00149"/>
    </source>
</evidence>
<dbReference type="RefSeq" id="WP_208832598.1">
    <property type="nucleotide sequence ID" value="NZ_CP072110.1"/>
</dbReference>
<dbReference type="Gene3D" id="3.60.21.10">
    <property type="match status" value="1"/>
</dbReference>
<accession>A0A975HKQ5</accession>
<evidence type="ECO:0000256" key="1">
    <source>
        <dbReference type="ARBA" id="ARBA00022723"/>
    </source>
</evidence>
<dbReference type="InterPro" id="IPR050884">
    <property type="entry name" value="CNP_phosphodiesterase-III"/>
</dbReference>
<dbReference type="KEGG" id="psym:J1N51_03465"/>
<evidence type="ECO:0000256" key="3">
    <source>
        <dbReference type="ARBA" id="ARBA00023004"/>
    </source>
</evidence>